<dbReference type="NCBIfam" id="TIGR00199">
    <property type="entry name" value="PncC_domain"/>
    <property type="match status" value="1"/>
</dbReference>
<dbReference type="HOGENOM" id="CLU_030805_1_1_6"/>
<organism evidence="2 3">
    <name type="scientific">Thioalkalivibrio paradoxus ARh 1</name>
    <dbReference type="NCBI Taxonomy" id="713585"/>
    <lineage>
        <taxon>Bacteria</taxon>
        <taxon>Pseudomonadati</taxon>
        <taxon>Pseudomonadota</taxon>
        <taxon>Gammaproteobacteria</taxon>
        <taxon>Chromatiales</taxon>
        <taxon>Ectothiorhodospiraceae</taxon>
        <taxon>Thioalkalivibrio</taxon>
    </lineage>
</organism>
<dbReference type="Pfam" id="PF02464">
    <property type="entry name" value="CinA"/>
    <property type="match status" value="1"/>
</dbReference>
<name>W0DN71_9GAMM</name>
<dbReference type="Gene3D" id="3.90.950.20">
    <property type="entry name" value="CinA-like"/>
    <property type="match status" value="1"/>
</dbReference>
<evidence type="ECO:0000313" key="2">
    <source>
        <dbReference type="EMBL" id="AHE98443.1"/>
    </source>
</evidence>
<gene>
    <name evidence="2" type="ORF">THITH_09395</name>
</gene>
<proteinExistence type="predicted"/>
<sequence>MADAVAKVVAVLARQLQARGLRVCTAESCTAGGIAAALTDLAGSSAWFECGWVTYSNASKVRLLGVDPGLLERWGAVSEPVAAAMCAGALERSTADLALSVTGIAGPGGATLEKPVGLVWFGWMRRGGTARTESRVFPGDRAAVRAAAAAWALGQLLEHELAGE</sequence>
<feature type="domain" description="CinA C-terminal" evidence="1">
    <location>
        <begin position="7"/>
        <end position="158"/>
    </location>
</feature>
<keyword evidence="3" id="KW-1185">Reference proteome</keyword>
<dbReference type="STRING" id="713585.THITH_09395"/>
<dbReference type="Proteomes" id="UP000005289">
    <property type="component" value="Chromosome"/>
</dbReference>
<dbReference type="EMBL" id="CP007029">
    <property type="protein sequence ID" value="AHE98443.1"/>
    <property type="molecule type" value="Genomic_DNA"/>
</dbReference>
<dbReference type="InterPro" id="IPR036653">
    <property type="entry name" value="CinA-like_C"/>
</dbReference>
<dbReference type="OrthoDB" id="9801454at2"/>
<evidence type="ECO:0000313" key="3">
    <source>
        <dbReference type="Proteomes" id="UP000005289"/>
    </source>
</evidence>
<protein>
    <submittedName>
        <fullName evidence="2">Competence damage-inducible protein A</fullName>
    </submittedName>
</protein>
<reference evidence="2 3" key="1">
    <citation type="submission" date="2013-12" db="EMBL/GenBank/DDBJ databases">
        <authorList>
            <consortium name="DOE Joint Genome Institute"/>
            <person name="Muyzer G."/>
            <person name="Huntemann M."/>
            <person name="Han J."/>
            <person name="Chen A."/>
            <person name="Kyrpides N."/>
            <person name="Mavromatis K."/>
            <person name="Markowitz V."/>
            <person name="Palaniappan K."/>
            <person name="Ivanova N."/>
            <person name="Schaumberg A."/>
            <person name="Pati A."/>
            <person name="Liolios K."/>
            <person name="Nordberg H.P."/>
            <person name="Cantor M.N."/>
            <person name="Hua S.X."/>
            <person name="Woyke T."/>
        </authorList>
    </citation>
    <scope>NUCLEOTIDE SEQUENCE [LARGE SCALE GENOMIC DNA]</scope>
    <source>
        <strain evidence="2 3">ARh 1</strain>
    </source>
</reference>
<dbReference type="RefSeq" id="WP_006747371.1">
    <property type="nucleotide sequence ID" value="NZ_CP007029.1"/>
</dbReference>
<dbReference type="SUPFAM" id="SSF142433">
    <property type="entry name" value="CinA-like"/>
    <property type="match status" value="1"/>
</dbReference>
<dbReference type="KEGG" id="tti:THITH_09395"/>
<accession>W0DN71</accession>
<evidence type="ECO:0000259" key="1">
    <source>
        <dbReference type="Pfam" id="PF02464"/>
    </source>
</evidence>
<dbReference type="AlphaFoldDB" id="W0DN71"/>
<dbReference type="InterPro" id="IPR008136">
    <property type="entry name" value="CinA_C"/>
</dbReference>